<feature type="non-terminal residue" evidence="1">
    <location>
        <position position="112"/>
    </location>
</feature>
<evidence type="ECO:0000313" key="1">
    <source>
        <dbReference type="EMBL" id="CAG8777790.1"/>
    </source>
</evidence>
<organism evidence="1 2">
    <name type="scientific">Racocetra fulgida</name>
    <dbReference type="NCBI Taxonomy" id="60492"/>
    <lineage>
        <taxon>Eukaryota</taxon>
        <taxon>Fungi</taxon>
        <taxon>Fungi incertae sedis</taxon>
        <taxon>Mucoromycota</taxon>
        <taxon>Glomeromycotina</taxon>
        <taxon>Glomeromycetes</taxon>
        <taxon>Diversisporales</taxon>
        <taxon>Gigasporaceae</taxon>
        <taxon>Racocetra</taxon>
    </lineage>
</organism>
<keyword evidence="2" id="KW-1185">Reference proteome</keyword>
<evidence type="ECO:0000313" key="2">
    <source>
        <dbReference type="Proteomes" id="UP000789396"/>
    </source>
</evidence>
<gene>
    <name evidence="1" type="ORF">RFULGI_LOCUS15551</name>
</gene>
<dbReference type="EMBL" id="CAJVPZ010050592">
    <property type="protein sequence ID" value="CAG8777790.1"/>
    <property type="molecule type" value="Genomic_DNA"/>
</dbReference>
<dbReference type="Proteomes" id="UP000789396">
    <property type="component" value="Unassembled WGS sequence"/>
</dbReference>
<dbReference type="AlphaFoldDB" id="A0A9N9P0W2"/>
<dbReference type="OrthoDB" id="2368423at2759"/>
<protein>
    <submittedName>
        <fullName evidence="1">17406_t:CDS:1</fullName>
    </submittedName>
</protein>
<reference evidence="1" key="1">
    <citation type="submission" date="2021-06" db="EMBL/GenBank/DDBJ databases">
        <authorList>
            <person name="Kallberg Y."/>
            <person name="Tangrot J."/>
            <person name="Rosling A."/>
        </authorList>
    </citation>
    <scope>NUCLEOTIDE SEQUENCE</scope>
    <source>
        <strain evidence="1">IN212</strain>
    </source>
</reference>
<sequence length="112" mass="13203">HIDSINSKRQSTVEKKLDALIDKIKSLPDNQILKIDHLISTMIYFKGKTKGEILSPYLQNKANEFVTKSLNHQLRSFYMKLVQAEVAKKIIFLRFNLLLKDQKKLQKINFKW</sequence>
<comment type="caution">
    <text evidence="1">The sequence shown here is derived from an EMBL/GenBank/DDBJ whole genome shotgun (WGS) entry which is preliminary data.</text>
</comment>
<proteinExistence type="predicted"/>
<accession>A0A9N9P0W2</accession>
<name>A0A9N9P0W2_9GLOM</name>